<reference evidence="1 2" key="1">
    <citation type="submission" date="2018-06" db="EMBL/GenBank/DDBJ databases">
        <authorList>
            <consortium name="Pathogen Informatics"/>
            <person name="Doyle S."/>
        </authorList>
    </citation>
    <scope>NUCLEOTIDE SEQUENCE [LARGE SCALE GENOMIC DNA]</scope>
    <source>
        <strain evidence="2">NCTC 11297</strain>
    </source>
</reference>
<dbReference type="GeneID" id="300133434"/>
<evidence type="ECO:0000313" key="1">
    <source>
        <dbReference type="EMBL" id="SUB24198.1"/>
    </source>
</evidence>
<gene>
    <name evidence="1" type="ORF">NCTC11297_01228</name>
</gene>
<name>A0A379AR64_AVIAV</name>
<dbReference type="Proteomes" id="UP000255098">
    <property type="component" value="Unassembled WGS sequence"/>
</dbReference>
<protein>
    <submittedName>
        <fullName evidence="1">Predicted transcription regulator containing HTH domain</fullName>
    </submittedName>
</protein>
<accession>A0A379AR64</accession>
<dbReference type="AlphaFoldDB" id="A0A379AR64"/>
<dbReference type="RefSeq" id="WP_115249437.1">
    <property type="nucleotide sequence ID" value="NZ_UGSP01000001.1"/>
</dbReference>
<sequence length="63" mass="7507">MNVKPIKTEQDYQQALAKIEPFFDKDILSEQEMDYFNIMLTLIEKYEAEHYPIDLSDFTKTKG</sequence>
<proteinExistence type="predicted"/>
<evidence type="ECO:0000313" key="2">
    <source>
        <dbReference type="Proteomes" id="UP000255098"/>
    </source>
</evidence>
<dbReference type="EMBL" id="UGSP01000001">
    <property type="protein sequence ID" value="SUB24198.1"/>
    <property type="molecule type" value="Genomic_DNA"/>
</dbReference>
<organism evidence="1 2">
    <name type="scientific">Avibacterium avium</name>
    <name type="common">Pasteurella avium</name>
    <dbReference type="NCBI Taxonomy" id="751"/>
    <lineage>
        <taxon>Bacteria</taxon>
        <taxon>Pseudomonadati</taxon>
        <taxon>Pseudomonadota</taxon>
        <taxon>Gammaproteobacteria</taxon>
        <taxon>Pasteurellales</taxon>
        <taxon>Pasteurellaceae</taxon>
        <taxon>Avibacterium</taxon>
    </lineage>
</organism>
<keyword evidence="2" id="KW-1185">Reference proteome</keyword>